<feature type="transmembrane region" description="Helical" evidence="1">
    <location>
        <begin position="94"/>
        <end position="117"/>
    </location>
</feature>
<keyword evidence="1" id="KW-1133">Transmembrane helix</keyword>
<accession>A0A0F5QFK5</accession>
<dbReference type="OrthoDB" id="564264at356"/>
<feature type="transmembrane region" description="Helical" evidence="1">
    <location>
        <begin position="48"/>
        <end position="73"/>
    </location>
</feature>
<comment type="caution">
    <text evidence="2">The sequence shown here is derived from an EMBL/GenBank/DDBJ whole genome shotgun (WGS) entry which is preliminary data.</text>
</comment>
<evidence type="ECO:0000313" key="3">
    <source>
        <dbReference type="Proteomes" id="UP000033411"/>
    </source>
</evidence>
<gene>
    <name evidence="2" type="ORF">WH87_04860</name>
</gene>
<feature type="transmembrane region" description="Helical" evidence="1">
    <location>
        <begin position="123"/>
        <end position="143"/>
    </location>
</feature>
<sequence>MADDRRTARRPMNSLSVERYLPYGIAIVATLAWQFVGGAKFPGDPSSLLAATGTAAAVFVGFLATMNAIILSVSGSPIFQTIRSAGYQEDLLRYVHEATIIGVTLLCYSIIGFFVVSNSGTPWIYNVVWVLISTCTVSLFVRVSRISFKLLKKV</sequence>
<evidence type="ECO:0000256" key="1">
    <source>
        <dbReference type="SAM" id="Phobius"/>
    </source>
</evidence>
<name>A0A0F5QFK5_9HYPH</name>
<protein>
    <submittedName>
        <fullName evidence="2">Uncharacterized protein</fullName>
    </submittedName>
</protein>
<evidence type="ECO:0000313" key="2">
    <source>
        <dbReference type="EMBL" id="KKC39526.1"/>
    </source>
</evidence>
<feature type="transmembrane region" description="Helical" evidence="1">
    <location>
        <begin position="20"/>
        <end position="36"/>
    </location>
</feature>
<dbReference type="Proteomes" id="UP000033411">
    <property type="component" value="Unassembled WGS sequence"/>
</dbReference>
<dbReference type="RefSeq" id="WP_046138247.1">
    <property type="nucleotide sequence ID" value="NZ_LANJ01000011.1"/>
</dbReference>
<dbReference type="STRING" id="1293439.WH87_04860"/>
<organism evidence="2 3">
    <name type="scientific">Devosia epidermidihirudinis</name>
    <dbReference type="NCBI Taxonomy" id="1293439"/>
    <lineage>
        <taxon>Bacteria</taxon>
        <taxon>Pseudomonadati</taxon>
        <taxon>Pseudomonadota</taxon>
        <taxon>Alphaproteobacteria</taxon>
        <taxon>Hyphomicrobiales</taxon>
        <taxon>Devosiaceae</taxon>
        <taxon>Devosia</taxon>
    </lineage>
</organism>
<keyword evidence="1" id="KW-0472">Membrane</keyword>
<keyword evidence="3" id="KW-1185">Reference proteome</keyword>
<keyword evidence="1" id="KW-0812">Transmembrane</keyword>
<dbReference type="PATRIC" id="fig|1293439.3.peg.533"/>
<reference evidence="2 3" key="1">
    <citation type="submission" date="2015-03" db="EMBL/GenBank/DDBJ databases">
        <authorList>
            <person name="Lepp D."/>
            <person name="Hassan Y.I."/>
            <person name="Li X.-Z."/>
            <person name="Zhou T."/>
        </authorList>
    </citation>
    <scope>NUCLEOTIDE SEQUENCE [LARGE SCALE GENOMIC DNA]</scope>
    <source>
        <strain evidence="2 3">E84</strain>
    </source>
</reference>
<dbReference type="EMBL" id="LANJ01000011">
    <property type="protein sequence ID" value="KKC39526.1"/>
    <property type="molecule type" value="Genomic_DNA"/>
</dbReference>
<dbReference type="AlphaFoldDB" id="A0A0F5QFK5"/>
<proteinExistence type="predicted"/>